<reference evidence="6" key="1">
    <citation type="submission" date="2020-12" db="EMBL/GenBank/DDBJ databases">
        <title>Snuella sp. nov., isolated from sediment in Incheon.</title>
        <authorList>
            <person name="Kim W."/>
        </authorList>
    </citation>
    <scope>NUCLEOTIDE SEQUENCE</scope>
    <source>
        <strain evidence="6">CAU 1569</strain>
    </source>
</reference>
<dbReference type="AlphaFoldDB" id="A0A8J7LTQ1"/>
<dbReference type="Pfam" id="PF12971">
    <property type="entry name" value="NAGLU_N"/>
    <property type="match status" value="1"/>
</dbReference>
<dbReference type="EMBL" id="JAELVQ010000013">
    <property type="protein sequence ID" value="MBJ6368601.1"/>
    <property type="molecule type" value="Genomic_DNA"/>
</dbReference>
<dbReference type="Gene3D" id="3.20.20.80">
    <property type="entry name" value="Glycosidases"/>
    <property type="match status" value="1"/>
</dbReference>
<name>A0A8J7LTQ1_9FLAO</name>
<organism evidence="6 7">
    <name type="scientific">Snuella sedimenti</name>
    <dbReference type="NCBI Taxonomy" id="2798802"/>
    <lineage>
        <taxon>Bacteria</taxon>
        <taxon>Pseudomonadati</taxon>
        <taxon>Bacteroidota</taxon>
        <taxon>Flavobacteriia</taxon>
        <taxon>Flavobacteriales</taxon>
        <taxon>Flavobacteriaceae</taxon>
        <taxon>Snuella</taxon>
    </lineage>
</organism>
<feature type="domain" description="Alpha-N-acetylglucosaminidase C-terminal" evidence="5">
    <location>
        <begin position="483"/>
        <end position="719"/>
    </location>
</feature>
<sequence length="721" mass="83483">MKSFKKNITKVGVLLILLTACNKPTNAQLFEETTAYDVLQRTLGQEHASKFVLKFEESDALDTYEISVKDNKAIITGNSAIALTRGAYDYLRNAAHSIISWSGNRINIPSQLPKYEKKVSTPFKYRYYLNTVTHGYTTPYWDWRRWEKEIDWMAMHGMNMPLIAGAHEAILLRTFKKLGLTDKEALDYFSGPAHFPWNRMGNIGSWDGPPPSSFFDKQIELAHKMQDRMESLGMHPIIHAFAGFVPKAIERLYPNEELRELGWGGFNEKVQILSPKSELFTKIGKLYIEEWEKEFGKGEFYLADSFNEMDVPLSDDPEVAKQELADYGEIVYKPIAEANPDAVWVMQGWTFPYHRDKDGKLFWTPERLQAMMSKIPDDKLLILDMANEYNALFWKIDYSWEMYKGFFGKQWIYSFIPNMGGKVPLNGVLDFYATAPKEALAYKDKGNLVGFGFAPEGIENNEIIYELLSDWGWRDTSIDLDTWIEDYCLARYGSYPNEIKEAYKLLRKTALGTFTDHPRFKYQFRPGSAHPSVHKSEDFKKAVKLFLSANESIKQSNLYTYDAIELGAQYIGLKIDNLLTKAEIEKDKNIKYKTYQEAIDLMLKLDRLLASHPNHKLESWVALARGFGDTDVEKNYYESNAKRLNTTWGGGVNEYAARTWNGLIGAYYAQRWQLWLDAQKENKTFEILEWEENWIKSDYKNSVKPFSNPIHVIEEIIAKRQ</sequence>
<evidence type="ECO:0000259" key="4">
    <source>
        <dbReference type="Pfam" id="PF12971"/>
    </source>
</evidence>
<keyword evidence="7" id="KW-1185">Reference proteome</keyword>
<dbReference type="Proteomes" id="UP000610931">
    <property type="component" value="Unassembled WGS sequence"/>
</dbReference>
<feature type="chain" id="PRO_5035230974" evidence="2">
    <location>
        <begin position="28"/>
        <end position="721"/>
    </location>
</feature>
<proteinExistence type="predicted"/>
<dbReference type="GO" id="GO:0005975">
    <property type="term" value="P:carbohydrate metabolic process"/>
    <property type="evidence" value="ECO:0007669"/>
    <property type="project" value="UniProtKB-ARBA"/>
</dbReference>
<dbReference type="InterPro" id="IPR024732">
    <property type="entry name" value="NAGLU_C"/>
</dbReference>
<evidence type="ECO:0000313" key="7">
    <source>
        <dbReference type="Proteomes" id="UP000610931"/>
    </source>
</evidence>
<gene>
    <name evidence="6" type="ORF">JF259_10925</name>
</gene>
<evidence type="ECO:0000313" key="6">
    <source>
        <dbReference type="EMBL" id="MBJ6368601.1"/>
    </source>
</evidence>
<keyword evidence="2" id="KW-0732">Signal</keyword>
<dbReference type="Pfam" id="PF05089">
    <property type="entry name" value="NAGLU"/>
    <property type="match status" value="1"/>
</dbReference>
<keyword evidence="1" id="KW-0378">Hydrolase</keyword>
<evidence type="ECO:0000259" key="5">
    <source>
        <dbReference type="Pfam" id="PF12972"/>
    </source>
</evidence>
<dbReference type="Pfam" id="PF12972">
    <property type="entry name" value="NAGLU_C"/>
    <property type="match status" value="1"/>
</dbReference>
<evidence type="ECO:0000256" key="2">
    <source>
        <dbReference type="SAM" id="SignalP"/>
    </source>
</evidence>
<dbReference type="PROSITE" id="PS51257">
    <property type="entry name" value="PROKAR_LIPOPROTEIN"/>
    <property type="match status" value="1"/>
</dbReference>
<dbReference type="InterPro" id="IPR029018">
    <property type="entry name" value="Hex-like_dom2"/>
</dbReference>
<feature type="domain" description="Alpha-N-acetylglucosaminidase tim-barrel" evidence="3">
    <location>
        <begin position="126"/>
        <end position="474"/>
    </location>
</feature>
<dbReference type="PANTHER" id="PTHR12872:SF1">
    <property type="entry name" value="ALPHA-N-ACETYLGLUCOSAMINIDASE"/>
    <property type="match status" value="1"/>
</dbReference>
<dbReference type="InterPro" id="IPR024733">
    <property type="entry name" value="NAGLU_tim-barrel"/>
</dbReference>
<dbReference type="Gene3D" id="1.20.120.670">
    <property type="entry name" value="N-acetyl-b-d-glucoasminidase"/>
    <property type="match status" value="1"/>
</dbReference>
<comment type="caution">
    <text evidence="6">The sequence shown here is derived from an EMBL/GenBank/DDBJ whole genome shotgun (WGS) entry which is preliminary data.</text>
</comment>
<protein>
    <submittedName>
        <fullName evidence="6">Alpha-N-acetylglucosaminidase</fullName>
    </submittedName>
</protein>
<dbReference type="PANTHER" id="PTHR12872">
    <property type="entry name" value="ALPHA-N-ACETYLGLUCOSAMINIDASE"/>
    <property type="match status" value="1"/>
</dbReference>
<feature type="domain" description="Alpha-N-acetylglucosaminidase N-terminal" evidence="4">
    <location>
        <begin position="34"/>
        <end position="113"/>
    </location>
</feature>
<dbReference type="Gene3D" id="3.30.379.10">
    <property type="entry name" value="Chitobiase/beta-hexosaminidase domain 2-like"/>
    <property type="match status" value="1"/>
</dbReference>
<accession>A0A8J7LTQ1</accession>
<feature type="signal peptide" evidence="2">
    <location>
        <begin position="1"/>
        <end position="27"/>
    </location>
</feature>
<dbReference type="InterPro" id="IPR024240">
    <property type="entry name" value="NAGLU_N"/>
</dbReference>
<evidence type="ECO:0000259" key="3">
    <source>
        <dbReference type="Pfam" id="PF05089"/>
    </source>
</evidence>
<dbReference type="GO" id="GO:0016787">
    <property type="term" value="F:hydrolase activity"/>
    <property type="evidence" value="ECO:0007669"/>
    <property type="project" value="UniProtKB-KW"/>
</dbReference>
<dbReference type="RefSeq" id="WP_199115364.1">
    <property type="nucleotide sequence ID" value="NZ_JAELVQ010000013.1"/>
</dbReference>
<dbReference type="InterPro" id="IPR007781">
    <property type="entry name" value="NAGLU"/>
</dbReference>
<evidence type="ECO:0000256" key="1">
    <source>
        <dbReference type="ARBA" id="ARBA00022801"/>
    </source>
</evidence>